<dbReference type="Proteomes" id="UP000319576">
    <property type="component" value="Chromosome"/>
</dbReference>
<dbReference type="GO" id="GO:0016987">
    <property type="term" value="F:sigma factor activity"/>
    <property type="evidence" value="ECO:0007669"/>
    <property type="project" value="UniProtKB-KW"/>
</dbReference>
<dbReference type="Pfam" id="PF07638">
    <property type="entry name" value="Sigma70_ECF"/>
    <property type="match status" value="1"/>
</dbReference>
<dbReference type="InterPro" id="IPR014284">
    <property type="entry name" value="RNA_pol_sigma-70_dom"/>
</dbReference>
<keyword evidence="5" id="KW-0804">Transcription</keyword>
<dbReference type="InterPro" id="IPR013324">
    <property type="entry name" value="RNA_pol_sigma_r3/r4-like"/>
</dbReference>
<dbReference type="PANTHER" id="PTHR43133:SF8">
    <property type="entry name" value="RNA POLYMERASE SIGMA FACTOR HI_1459-RELATED"/>
    <property type="match status" value="1"/>
</dbReference>
<gene>
    <name evidence="7" type="ORF">ETAA1_02020</name>
</gene>
<keyword evidence="3" id="KW-0731">Sigma factor</keyword>
<dbReference type="SUPFAM" id="SSF88946">
    <property type="entry name" value="Sigma2 domain of RNA polymerase sigma factors"/>
    <property type="match status" value="1"/>
</dbReference>
<dbReference type="InterPro" id="IPR036388">
    <property type="entry name" value="WH-like_DNA-bd_sf"/>
</dbReference>
<evidence type="ECO:0000256" key="3">
    <source>
        <dbReference type="ARBA" id="ARBA00023082"/>
    </source>
</evidence>
<evidence type="ECO:0000313" key="8">
    <source>
        <dbReference type="Proteomes" id="UP000319576"/>
    </source>
</evidence>
<dbReference type="GO" id="GO:0006352">
    <property type="term" value="P:DNA-templated transcription initiation"/>
    <property type="evidence" value="ECO:0007669"/>
    <property type="project" value="InterPro"/>
</dbReference>
<evidence type="ECO:0000256" key="1">
    <source>
        <dbReference type="ARBA" id="ARBA00010641"/>
    </source>
</evidence>
<organism evidence="7 8">
    <name type="scientific">Urbifossiella limnaea</name>
    <dbReference type="NCBI Taxonomy" id="2528023"/>
    <lineage>
        <taxon>Bacteria</taxon>
        <taxon>Pseudomonadati</taxon>
        <taxon>Planctomycetota</taxon>
        <taxon>Planctomycetia</taxon>
        <taxon>Gemmatales</taxon>
        <taxon>Gemmataceae</taxon>
        <taxon>Urbifossiella</taxon>
    </lineage>
</organism>
<dbReference type="SUPFAM" id="SSF88659">
    <property type="entry name" value="Sigma3 and sigma4 domains of RNA polymerase sigma factors"/>
    <property type="match status" value="1"/>
</dbReference>
<evidence type="ECO:0000259" key="6">
    <source>
        <dbReference type="Pfam" id="PF07638"/>
    </source>
</evidence>
<proteinExistence type="inferred from homology"/>
<evidence type="ECO:0000256" key="2">
    <source>
        <dbReference type="ARBA" id="ARBA00023015"/>
    </source>
</evidence>
<dbReference type="InterPro" id="IPR013325">
    <property type="entry name" value="RNA_pol_sigma_r2"/>
</dbReference>
<keyword evidence="2" id="KW-0805">Transcription regulation</keyword>
<dbReference type="InterPro" id="IPR053812">
    <property type="entry name" value="HTH_Sigma70_ECF-like"/>
</dbReference>
<keyword evidence="4" id="KW-0238">DNA-binding</keyword>
<dbReference type="Gene3D" id="1.10.1740.10">
    <property type="match status" value="1"/>
</dbReference>
<feature type="domain" description="RNA polymerase sigma-70 ECF-like HTH" evidence="6">
    <location>
        <begin position="10"/>
        <end position="194"/>
    </location>
</feature>
<accession>A0A517XLC8</accession>
<dbReference type="GO" id="GO:0003677">
    <property type="term" value="F:DNA binding"/>
    <property type="evidence" value="ECO:0007669"/>
    <property type="project" value="UniProtKB-KW"/>
</dbReference>
<dbReference type="EMBL" id="CP036273">
    <property type="protein sequence ID" value="QDU18317.1"/>
    <property type="molecule type" value="Genomic_DNA"/>
</dbReference>
<protein>
    <submittedName>
        <fullName evidence="7">RNA polymerase sigma factor</fullName>
    </submittedName>
</protein>
<sequence>MTVVGATDSDFRRLVERSRAGDSEAMRRLYDRYGGLVRAAVRRRLPDRLRKEYDSVDFAQDVWVSFCNLPADAVGFDSPEALGNFLAAVARNKVVEVCRRRYGTAAYDVTREQGLFRTADGADVSLPGREATPSQCAIAGERLAALAAELPPAHRPVLDLLRAGHTQEEIARRIGVTDRHVRRIVDRVRELCEDAQ</sequence>
<reference evidence="7 8" key="1">
    <citation type="submission" date="2019-02" db="EMBL/GenBank/DDBJ databases">
        <title>Deep-cultivation of Planctomycetes and their phenomic and genomic characterization uncovers novel biology.</title>
        <authorList>
            <person name="Wiegand S."/>
            <person name="Jogler M."/>
            <person name="Boedeker C."/>
            <person name="Pinto D."/>
            <person name="Vollmers J."/>
            <person name="Rivas-Marin E."/>
            <person name="Kohn T."/>
            <person name="Peeters S.H."/>
            <person name="Heuer A."/>
            <person name="Rast P."/>
            <person name="Oberbeckmann S."/>
            <person name="Bunk B."/>
            <person name="Jeske O."/>
            <person name="Meyerdierks A."/>
            <person name="Storesund J.E."/>
            <person name="Kallscheuer N."/>
            <person name="Luecker S."/>
            <person name="Lage O.M."/>
            <person name="Pohl T."/>
            <person name="Merkel B.J."/>
            <person name="Hornburger P."/>
            <person name="Mueller R.-W."/>
            <person name="Bruemmer F."/>
            <person name="Labrenz M."/>
            <person name="Spormann A.M."/>
            <person name="Op den Camp H."/>
            <person name="Overmann J."/>
            <person name="Amann R."/>
            <person name="Jetten M.S.M."/>
            <person name="Mascher T."/>
            <person name="Medema M.H."/>
            <person name="Devos D.P."/>
            <person name="Kaster A.-K."/>
            <person name="Ovreas L."/>
            <person name="Rohde M."/>
            <person name="Galperin M.Y."/>
            <person name="Jogler C."/>
        </authorList>
    </citation>
    <scope>NUCLEOTIDE SEQUENCE [LARGE SCALE GENOMIC DNA]</scope>
    <source>
        <strain evidence="7 8">ETA_A1</strain>
    </source>
</reference>
<dbReference type="Gene3D" id="1.10.10.10">
    <property type="entry name" value="Winged helix-like DNA-binding domain superfamily/Winged helix DNA-binding domain"/>
    <property type="match status" value="1"/>
</dbReference>
<dbReference type="AlphaFoldDB" id="A0A517XLC8"/>
<dbReference type="InterPro" id="IPR039425">
    <property type="entry name" value="RNA_pol_sigma-70-like"/>
</dbReference>
<dbReference type="KEGG" id="uli:ETAA1_02020"/>
<evidence type="ECO:0000256" key="5">
    <source>
        <dbReference type="ARBA" id="ARBA00023163"/>
    </source>
</evidence>
<name>A0A517XLC8_9BACT</name>
<dbReference type="PANTHER" id="PTHR43133">
    <property type="entry name" value="RNA POLYMERASE ECF-TYPE SIGMA FACTO"/>
    <property type="match status" value="1"/>
</dbReference>
<evidence type="ECO:0000313" key="7">
    <source>
        <dbReference type="EMBL" id="QDU18317.1"/>
    </source>
</evidence>
<keyword evidence="8" id="KW-1185">Reference proteome</keyword>
<dbReference type="NCBIfam" id="TIGR02937">
    <property type="entry name" value="sigma70-ECF"/>
    <property type="match status" value="1"/>
</dbReference>
<comment type="similarity">
    <text evidence="1">Belongs to the sigma-70 factor family. ECF subfamily.</text>
</comment>
<evidence type="ECO:0000256" key="4">
    <source>
        <dbReference type="ARBA" id="ARBA00023125"/>
    </source>
</evidence>